<dbReference type="NCBIfam" id="NF006909">
    <property type="entry name" value="PRK09400.1-4"/>
    <property type="match status" value="1"/>
</dbReference>
<dbReference type="HAMAP" id="MF_00422">
    <property type="entry name" value="SecE"/>
    <property type="match status" value="1"/>
</dbReference>
<dbReference type="GO" id="GO:0006605">
    <property type="term" value="P:protein targeting"/>
    <property type="evidence" value="ECO:0007669"/>
    <property type="project" value="UniProtKB-UniRule"/>
</dbReference>
<evidence type="ECO:0000256" key="6">
    <source>
        <dbReference type="ARBA" id="ARBA00023136"/>
    </source>
</evidence>
<dbReference type="Gene3D" id="1.20.5.820">
    <property type="entry name" value="Preprotein translocase SecE subunit"/>
    <property type="match status" value="1"/>
</dbReference>
<keyword evidence="8" id="KW-1003">Cell membrane</keyword>
<keyword evidence="5 8" id="KW-0811">Translocation</keyword>
<dbReference type="PROSITE" id="PS01067">
    <property type="entry name" value="SECE_SEC61G"/>
    <property type="match status" value="1"/>
</dbReference>
<dbReference type="GO" id="GO:0065002">
    <property type="term" value="P:intracellular protein transmembrane transport"/>
    <property type="evidence" value="ECO:0007669"/>
    <property type="project" value="UniProtKB-UniRule"/>
</dbReference>
<evidence type="ECO:0000256" key="8">
    <source>
        <dbReference type="HAMAP-Rule" id="MF_00422"/>
    </source>
</evidence>
<dbReference type="OrthoDB" id="86216at2157"/>
<proteinExistence type="inferred from homology"/>
<keyword evidence="1 8" id="KW-0813">Transport</keyword>
<dbReference type="HOGENOM" id="CLU_191921_0_1_2"/>
<evidence type="ECO:0000256" key="5">
    <source>
        <dbReference type="ARBA" id="ARBA00023010"/>
    </source>
</evidence>
<comment type="function">
    <text evidence="8">Essential subunit of the Sec protein translocation channel SecYEG. Clamps together the 2 halves of SecY. May contact the channel plug during translocation.</text>
</comment>
<evidence type="ECO:0000256" key="1">
    <source>
        <dbReference type="ARBA" id="ARBA00022448"/>
    </source>
</evidence>
<dbReference type="STRING" id="1343739.PAP_02235"/>
<name>A0A075LRC2_9EURY</name>
<keyword evidence="4 8" id="KW-1133">Transmembrane helix</keyword>
<comment type="subunit">
    <text evidence="8">Component of the Sec protein translocase complex. Heterotrimer consisting of SecY (alpha), SecG (beta) and SecE (gamma) subunits. The heterotrimers can form oligomers, although 1 heterotrimer is thought to be able to translocate proteins. Interacts with the ribosome. May interact with SecDF, and other proteins may be involved.</text>
</comment>
<dbReference type="InterPro" id="IPR001901">
    <property type="entry name" value="Translocase_SecE/Sec61-g"/>
</dbReference>
<dbReference type="AlphaFoldDB" id="A0A075LRC2"/>
<comment type="similarity">
    <text evidence="8">Belongs to the SecE/SEC61-gamma family.</text>
</comment>
<protein>
    <recommendedName>
        <fullName evidence="8">Protein translocase subunit SecE</fullName>
    </recommendedName>
    <alternativeName>
        <fullName evidence="8">Protein transport protein Sec61 gamma subunit homolog</fullName>
    </alternativeName>
</protein>
<dbReference type="RefSeq" id="WP_048164485.1">
    <property type="nucleotide sequence ID" value="NZ_CP006019.1"/>
</dbReference>
<feature type="transmembrane region" description="Helical" evidence="8">
    <location>
        <begin position="38"/>
        <end position="60"/>
    </location>
</feature>
<keyword evidence="2 8" id="KW-0812">Transmembrane</keyword>
<evidence type="ECO:0000256" key="4">
    <source>
        <dbReference type="ARBA" id="ARBA00022989"/>
    </source>
</evidence>
<keyword evidence="10" id="KW-1185">Reference proteome</keyword>
<dbReference type="Proteomes" id="UP000027981">
    <property type="component" value="Chromosome"/>
</dbReference>
<evidence type="ECO:0000256" key="7">
    <source>
        <dbReference type="ARBA" id="ARBA00037847"/>
    </source>
</evidence>
<dbReference type="SUPFAM" id="SSF103456">
    <property type="entry name" value="Preprotein translocase SecE subunit"/>
    <property type="match status" value="1"/>
</dbReference>
<dbReference type="Pfam" id="PF00584">
    <property type="entry name" value="SecE"/>
    <property type="match status" value="1"/>
</dbReference>
<reference evidence="9 10" key="2">
    <citation type="journal article" date="2015" name="Genome Announc.">
        <title>Complete Genome Sequence of Hyperthermophilic Piezophilic Archaeon Palaeococcus pacificus DY20341T, Isolated from Deep-Sea Hydrothermal Sediments.</title>
        <authorList>
            <person name="Zeng X."/>
            <person name="Jebbar M."/>
            <person name="Shao Z."/>
        </authorList>
    </citation>
    <scope>NUCLEOTIDE SEQUENCE [LARGE SCALE GENOMIC DNA]</scope>
    <source>
        <strain evidence="9 10">DY20341</strain>
    </source>
</reference>
<gene>
    <name evidence="8 9" type="primary">secE</name>
    <name evidence="9" type="ORF">PAP_02235</name>
</gene>
<dbReference type="EMBL" id="CP006019">
    <property type="protein sequence ID" value="AIF68879.1"/>
    <property type="molecule type" value="Genomic_DNA"/>
</dbReference>
<dbReference type="KEGG" id="ppac:PAP_02235"/>
<dbReference type="GO" id="GO:0005886">
    <property type="term" value="C:plasma membrane"/>
    <property type="evidence" value="ECO:0007669"/>
    <property type="project" value="UniProtKB-SubCell"/>
</dbReference>
<dbReference type="GO" id="GO:0008320">
    <property type="term" value="F:protein transmembrane transporter activity"/>
    <property type="evidence" value="ECO:0007669"/>
    <property type="project" value="UniProtKB-UniRule"/>
</dbReference>
<sequence>MAEEGFTEKLKNFLGESKRVLLVTKKPSTKEFKMAAKITGLGMLLIGAIGMIIRIVGTLITGGS</sequence>
<dbReference type="eggNOG" id="arCOG02204">
    <property type="taxonomic scope" value="Archaea"/>
</dbReference>
<accession>A0A075LRC2</accession>
<dbReference type="InterPro" id="IPR023391">
    <property type="entry name" value="Prot_translocase_SecE_dom_sf"/>
</dbReference>
<reference evidence="10" key="1">
    <citation type="submission" date="2013-06" db="EMBL/GenBank/DDBJ databases">
        <title>Complete Genome Sequence of Hyperthermophilic Palaeococcus pacificus DY20341T, Isolated from a Deep-Sea Hydrothermal Sediments.</title>
        <authorList>
            <person name="Zeng X."/>
            <person name="Shao Z."/>
        </authorList>
    </citation>
    <scope>NUCLEOTIDE SEQUENCE [LARGE SCALE GENOMIC DNA]</scope>
    <source>
        <strain evidence="10">DY20341</strain>
    </source>
</reference>
<keyword evidence="3 8" id="KW-0653">Protein transport</keyword>
<keyword evidence="6 8" id="KW-0472">Membrane</keyword>
<dbReference type="InterPro" id="IPR008158">
    <property type="entry name" value="Translocase_Sec61-g"/>
</dbReference>
<organism evidence="9 10">
    <name type="scientific">Palaeococcus pacificus DY20341</name>
    <dbReference type="NCBI Taxonomy" id="1343739"/>
    <lineage>
        <taxon>Archaea</taxon>
        <taxon>Methanobacteriati</taxon>
        <taxon>Methanobacteriota</taxon>
        <taxon>Thermococci</taxon>
        <taxon>Thermococcales</taxon>
        <taxon>Thermococcaceae</taxon>
        <taxon>Palaeococcus</taxon>
    </lineage>
</organism>
<evidence type="ECO:0000256" key="2">
    <source>
        <dbReference type="ARBA" id="ARBA00022692"/>
    </source>
</evidence>
<dbReference type="GeneID" id="24841578"/>
<dbReference type="GO" id="GO:0012505">
    <property type="term" value="C:endomembrane system"/>
    <property type="evidence" value="ECO:0007669"/>
    <property type="project" value="UniProtKB-SubCell"/>
</dbReference>
<dbReference type="NCBIfam" id="TIGR00327">
    <property type="entry name" value="secE_euk_arch"/>
    <property type="match status" value="1"/>
</dbReference>
<comment type="subcellular location">
    <subcellularLocation>
        <location evidence="8">Cell membrane</location>
        <topology evidence="8">Single-pass membrane protein</topology>
    </subcellularLocation>
    <subcellularLocation>
        <location evidence="7">Endomembrane system</location>
        <topology evidence="7">Single-pass membrane protein</topology>
    </subcellularLocation>
</comment>
<evidence type="ECO:0000256" key="3">
    <source>
        <dbReference type="ARBA" id="ARBA00022927"/>
    </source>
</evidence>
<evidence type="ECO:0000313" key="9">
    <source>
        <dbReference type="EMBL" id="AIF68879.1"/>
    </source>
</evidence>
<evidence type="ECO:0000313" key="10">
    <source>
        <dbReference type="Proteomes" id="UP000027981"/>
    </source>
</evidence>
<dbReference type="GO" id="GO:0009306">
    <property type="term" value="P:protein secretion"/>
    <property type="evidence" value="ECO:0007669"/>
    <property type="project" value="UniProtKB-UniRule"/>
</dbReference>